<feature type="transmembrane region" description="Helical" evidence="2">
    <location>
        <begin position="213"/>
        <end position="232"/>
    </location>
</feature>
<keyword evidence="4" id="KW-1185">Reference proteome</keyword>
<keyword evidence="2" id="KW-1133">Transmembrane helix</keyword>
<dbReference type="AlphaFoldDB" id="A0A1Q3B1C6"/>
<evidence type="ECO:0000313" key="3">
    <source>
        <dbReference type="EMBL" id="GAV61674.1"/>
    </source>
</evidence>
<feature type="coiled-coil region" evidence="1">
    <location>
        <begin position="98"/>
        <end position="156"/>
    </location>
</feature>
<evidence type="ECO:0000256" key="1">
    <source>
        <dbReference type="SAM" id="Coils"/>
    </source>
</evidence>
<dbReference type="EMBL" id="BDDD01000219">
    <property type="protein sequence ID" value="GAV61674.1"/>
    <property type="molecule type" value="Genomic_DNA"/>
</dbReference>
<proteinExistence type="predicted"/>
<feature type="non-terminal residue" evidence="3">
    <location>
        <position position="1"/>
    </location>
</feature>
<dbReference type="InParanoid" id="A0A1Q3B1C6"/>
<reference evidence="4" key="1">
    <citation type="submission" date="2016-04" db="EMBL/GenBank/DDBJ databases">
        <title>Cephalotus genome sequencing.</title>
        <authorList>
            <person name="Fukushima K."/>
            <person name="Hasebe M."/>
            <person name="Fang X."/>
        </authorList>
    </citation>
    <scope>NUCLEOTIDE SEQUENCE [LARGE SCALE GENOMIC DNA]</scope>
    <source>
        <strain evidence="4">cv. St1</strain>
    </source>
</reference>
<keyword evidence="1" id="KW-0175">Coiled coil</keyword>
<evidence type="ECO:0000256" key="2">
    <source>
        <dbReference type="SAM" id="Phobius"/>
    </source>
</evidence>
<name>A0A1Q3B1C6_CEPFO</name>
<organism evidence="3 4">
    <name type="scientific">Cephalotus follicularis</name>
    <name type="common">Albany pitcher plant</name>
    <dbReference type="NCBI Taxonomy" id="3775"/>
    <lineage>
        <taxon>Eukaryota</taxon>
        <taxon>Viridiplantae</taxon>
        <taxon>Streptophyta</taxon>
        <taxon>Embryophyta</taxon>
        <taxon>Tracheophyta</taxon>
        <taxon>Spermatophyta</taxon>
        <taxon>Magnoliopsida</taxon>
        <taxon>eudicotyledons</taxon>
        <taxon>Gunneridae</taxon>
        <taxon>Pentapetalae</taxon>
        <taxon>rosids</taxon>
        <taxon>fabids</taxon>
        <taxon>Oxalidales</taxon>
        <taxon>Cephalotaceae</taxon>
        <taxon>Cephalotus</taxon>
    </lineage>
</organism>
<evidence type="ECO:0008006" key="5">
    <source>
        <dbReference type="Google" id="ProtNLM"/>
    </source>
</evidence>
<keyword evidence="2" id="KW-0812">Transmembrane</keyword>
<evidence type="ECO:0000313" key="4">
    <source>
        <dbReference type="Proteomes" id="UP000187406"/>
    </source>
</evidence>
<protein>
    <recommendedName>
        <fullName evidence="5">CCHC-type domain-containing protein</fullName>
    </recommendedName>
</protein>
<gene>
    <name evidence="3" type="ORF">CFOL_v3_05201</name>
</gene>
<dbReference type="Proteomes" id="UP000187406">
    <property type="component" value="Unassembled WGS sequence"/>
</dbReference>
<keyword evidence="2" id="KW-0472">Membrane</keyword>
<sequence length="236" mass="28125">KDELICYECNKLGHYRNESTKLKKNKEQFKKKKAMIATWSDSDYSSFDEENYEEVANIAFMAIKKEEEDEVQFSYSFDELQNAYEKLFYEYENVSLKNITLNKDMLSLSKENESLKNENGNYKNEIEVLNITLKLSTDLKEENEDLKIKVDALQKSFYTFSNSSKKLENLLGLQKCVFDKAGLGYDEMNNVKHYKNFFERKKEFEKEIIKKKIQMYLVIIVVNMDIFLQYVFTRKI</sequence>
<accession>A0A1Q3B1C6</accession>
<comment type="caution">
    <text evidence="3">The sequence shown here is derived from an EMBL/GenBank/DDBJ whole genome shotgun (WGS) entry which is preliminary data.</text>
</comment>